<sequence length="103" mass="11780">MGTWYGLWNGGSGYSPPASTDLERFRSLSDAADALRERYNGGSWRQRFNFVFRDPECVLTPGVDHESYIDLYRWPTDADLSLIDLSVIDRRVVFGPRGGVRFE</sequence>
<reference evidence="1" key="1">
    <citation type="submission" date="2021-10" db="EMBL/GenBank/DDBJ databases">
        <title>Streptomonospora sp. nov., isolated from mangrove soil.</title>
        <authorList>
            <person name="Chen X."/>
            <person name="Ge X."/>
            <person name="Liu W."/>
        </authorList>
    </citation>
    <scope>NUCLEOTIDE SEQUENCE</scope>
    <source>
        <strain evidence="1">S1-112</strain>
    </source>
</reference>
<comment type="caution">
    <text evidence="1">The sequence shown here is derived from an EMBL/GenBank/DDBJ whole genome shotgun (WGS) entry which is preliminary data.</text>
</comment>
<dbReference type="EMBL" id="JAJAQC010000018">
    <property type="protein sequence ID" value="MDA0565170.1"/>
    <property type="molecule type" value="Genomic_DNA"/>
</dbReference>
<accession>A0A9X3SFS9</accession>
<dbReference type="RefSeq" id="WP_270072449.1">
    <property type="nucleotide sequence ID" value="NZ_JAJAQC010000018.1"/>
</dbReference>
<dbReference type="AlphaFoldDB" id="A0A9X3SFS9"/>
<evidence type="ECO:0000313" key="1">
    <source>
        <dbReference type="EMBL" id="MDA0565170.1"/>
    </source>
</evidence>
<organism evidence="1 2">
    <name type="scientific">Streptomonospora mangrovi</name>
    <dbReference type="NCBI Taxonomy" id="2883123"/>
    <lineage>
        <taxon>Bacteria</taxon>
        <taxon>Bacillati</taxon>
        <taxon>Actinomycetota</taxon>
        <taxon>Actinomycetes</taxon>
        <taxon>Streptosporangiales</taxon>
        <taxon>Nocardiopsidaceae</taxon>
        <taxon>Streptomonospora</taxon>
    </lineage>
</organism>
<gene>
    <name evidence="1" type="ORF">LG943_12710</name>
</gene>
<protein>
    <submittedName>
        <fullName evidence="1">Uncharacterized protein</fullName>
    </submittedName>
</protein>
<dbReference type="Proteomes" id="UP001140076">
    <property type="component" value="Unassembled WGS sequence"/>
</dbReference>
<name>A0A9X3SFS9_9ACTN</name>
<evidence type="ECO:0000313" key="2">
    <source>
        <dbReference type="Proteomes" id="UP001140076"/>
    </source>
</evidence>
<proteinExistence type="predicted"/>
<keyword evidence="2" id="KW-1185">Reference proteome</keyword>